<reference evidence="3" key="1">
    <citation type="journal article" date="2017" name="Nat. Microbiol.">
        <title>Global analysis of biosynthetic gene clusters reveals vast potential of secondary metabolite production in Penicillium species.</title>
        <authorList>
            <person name="Nielsen J.C."/>
            <person name="Grijseels S."/>
            <person name="Prigent S."/>
            <person name="Ji B."/>
            <person name="Dainat J."/>
            <person name="Nielsen K.F."/>
            <person name="Frisvad J.C."/>
            <person name="Workman M."/>
            <person name="Nielsen J."/>
        </authorList>
    </citation>
    <scope>NUCLEOTIDE SEQUENCE [LARGE SCALE GENOMIC DNA]</scope>
    <source>
        <strain evidence="3">IBT 24891</strain>
    </source>
</reference>
<dbReference type="EMBL" id="MLKD01000005">
    <property type="protein sequence ID" value="OQE26753.1"/>
    <property type="molecule type" value="Genomic_DNA"/>
</dbReference>
<organism evidence="2 3">
    <name type="scientific">Penicillium steckii</name>
    <dbReference type="NCBI Taxonomy" id="303698"/>
    <lineage>
        <taxon>Eukaryota</taxon>
        <taxon>Fungi</taxon>
        <taxon>Dikarya</taxon>
        <taxon>Ascomycota</taxon>
        <taxon>Pezizomycotina</taxon>
        <taxon>Eurotiomycetes</taxon>
        <taxon>Eurotiomycetidae</taxon>
        <taxon>Eurotiales</taxon>
        <taxon>Aspergillaceae</taxon>
        <taxon>Penicillium</taxon>
    </lineage>
</organism>
<sequence length="126" mass="13757">MKFFITAATALFLSTSLACDTMGIGQDCQWEGTAPSCGSVDHSIGYLDPAGRTLVDWTRESSLEAFCAQEKRSGGNCCASYGHGCQSGYKRLWCKKYNVDKIEHHIGATVDNALHTVDHIVDDILH</sequence>
<evidence type="ECO:0000313" key="2">
    <source>
        <dbReference type="EMBL" id="OQE26753.1"/>
    </source>
</evidence>
<keyword evidence="1" id="KW-0732">Signal</keyword>
<accession>A0A1V6TME7</accession>
<dbReference type="AlphaFoldDB" id="A0A1V6TME7"/>
<evidence type="ECO:0008006" key="4">
    <source>
        <dbReference type="Google" id="ProtNLM"/>
    </source>
</evidence>
<comment type="caution">
    <text evidence="2">The sequence shown here is derived from an EMBL/GenBank/DDBJ whole genome shotgun (WGS) entry which is preliminary data.</text>
</comment>
<dbReference type="OrthoDB" id="4526786at2759"/>
<feature type="signal peptide" evidence="1">
    <location>
        <begin position="1"/>
        <end position="18"/>
    </location>
</feature>
<keyword evidence="3" id="KW-1185">Reference proteome</keyword>
<protein>
    <recommendedName>
        <fullName evidence="4">Hydrophobin</fullName>
    </recommendedName>
</protein>
<feature type="chain" id="PRO_5012528733" description="Hydrophobin" evidence="1">
    <location>
        <begin position="19"/>
        <end position="126"/>
    </location>
</feature>
<evidence type="ECO:0000256" key="1">
    <source>
        <dbReference type="SAM" id="SignalP"/>
    </source>
</evidence>
<evidence type="ECO:0000313" key="3">
    <source>
        <dbReference type="Proteomes" id="UP000191285"/>
    </source>
</evidence>
<name>A0A1V6TME7_9EURO</name>
<dbReference type="Proteomes" id="UP000191285">
    <property type="component" value="Unassembled WGS sequence"/>
</dbReference>
<proteinExistence type="predicted"/>
<dbReference type="PROSITE" id="PS51257">
    <property type="entry name" value="PROKAR_LIPOPROTEIN"/>
    <property type="match status" value="1"/>
</dbReference>
<gene>
    <name evidence="2" type="ORF">PENSTE_c005G04132</name>
</gene>